<evidence type="ECO:0000313" key="2">
    <source>
        <dbReference type="EMBL" id="MCR2042815.1"/>
    </source>
</evidence>
<sequence length="151" mass="17678">MKIDNLLKEVNILKKEAQNEEIQIKVKKLKREKEEIEKDKNITKELNSLEKVIEEEDIIDEKLLKEITLRTPKNISLNSIEINSNVIDIKGIGEDKFSIAQFEHNLNEAEKFKDVFVSNISFGENNYNFSLIISLKEEDVRNNEDNSEREN</sequence>
<dbReference type="Proteomes" id="UP001142078">
    <property type="component" value="Unassembled WGS sequence"/>
</dbReference>
<protein>
    <submittedName>
        <fullName evidence="2">PilN domain-containing protein</fullName>
    </submittedName>
</protein>
<feature type="coiled-coil region" evidence="1">
    <location>
        <begin position="3"/>
        <end position="49"/>
    </location>
</feature>
<evidence type="ECO:0000313" key="3">
    <source>
        <dbReference type="Proteomes" id="UP001142078"/>
    </source>
</evidence>
<name>A0A9X2MF16_9FIRM</name>
<dbReference type="AlphaFoldDB" id="A0A9X2MF16"/>
<reference evidence="2" key="1">
    <citation type="submission" date="2022-07" db="EMBL/GenBank/DDBJ databases">
        <title>Enhanced cultured diversity of the mouse gut microbiota enables custom-made synthetic communities.</title>
        <authorList>
            <person name="Afrizal A."/>
        </authorList>
    </citation>
    <scope>NUCLEOTIDE SEQUENCE</scope>
    <source>
        <strain evidence="2">DSM 29482</strain>
    </source>
</reference>
<keyword evidence="3" id="KW-1185">Reference proteome</keyword>
<dbReference type="RefSeq" id="WP_257490066.1">
    <property type="nucleotide sequence ID" value="NZ_JANJZL010000001.1"/>
</dbReference>
<dbReference type="Pfam" id="PF05137">
    <property type="entry name" value="PilN"/>
    <property type="match status" value="1"/>
</dbReference>
<evidence type="ECO:0000256" key="1">
    <source>
        <dbReference type="SAM" id="Coils"/>
    </source>
</evidence>
<comment type="caution">
    <text evidence="2">The sequence shown here is derived from an EMBL/GenBank/DDBJ whole genome shotgun (WGS) entry which is preliminary data.</text>
</comment>
<dbReference type="InterPro" id="IPR007813">
    <property type="entry name" value="PilN"/>
</dbReference>
<keyword evidence="1" id="KW-0175">Coiled coil</keyword>
<proteinExistence type="predicted"/>
<organism evidence="2 3">
    <name type="scientific">Anaerosalibacter massiliensis</name>
    <dbReference type="NCBI Taxonomy" id="1347392"/>
    <lineage>
        <taxon>Bacteria</taxon>
        <taxon>Bacillati</taxon>
        <taxon>Bacillota</taxon>
        <taxon>Tissierellia</taxon>
        <taxon>Tissierellales</taxon>
        <taxon>Sporanaerobacteraceae</taxon>
        <taxon>Anaerosalibacter</taxon>
    </lineage>
</organism>
<accession>A0A9X2MF16</accession>
<dbReference type="EMBL" id="JANJZL010000001">
    <property type="protein sequence ID" value="MCR2042815.1"/>
    <property type="molecule type" value="Genomic_DNA"/>
</dbReference>
<gene>
    <name evidence="2" type="ORF">NSA23_01665</name>
</gene>